<protein>
    <recommendedName>
        <fullName evidence="1">DUF362 domain-containing protein</fullName>
    </recommendedName>
</protein>
<feature type="domain" description="DUF362" evidence="1">
    <location>
        <begin position="65"/>
        <end position="263"/>
    </location>
</feature>
<name>A0A0F9AN26_9ZZZZ</name>
<gene>
    <name evidence="2" type="ORF">LCGC14_2552590</name>
</gene>
<evidence type="ECO:0000313" key="2">
    <source>
        <dbReference type="EMBL" id="KKL10760.1"/>
    </source>
</evidence>
<organism evidence="2">
    <name type="scientific">marine sediment metagenome</name>
    <dbReference type="NCBI Taxonomy" id="412755"/>
    <lineage>
        <taxon>unclassified sequences</taxon>
        <taxon>metagenomes</taxon>
        <taxon>ecological metagenomes</taxon>
    </lineage>
</organism>
<reference evidence="2" key="1">
    <citation type="journal article" date="2015" name="Nature">
        <title>Complex archaea that bridge the gap between prokaryotes and eukaryotes.</title>
        <authorList>
            <person name="Spang A."/>
            <person name="Saw J.H."/>
            <person name="Jorgensen S.L."/>
            <person name="Zaremba-Niedzwiedzka K."/>
            <person name="Martijn J."/>
            <person name="Lind A.E."/>
            <person name="van Eijk R."/>
            <person name="Schleper C."/>
            <person name="Guy L."/>
            <person name="Ettema T.J."/>
        </authorList>
    </citation>
    <scope>NUCLEOTIDE SEQUENCE</scope>
</reference>
<comment type="caution">
    <text evidence="2">The sequence shown here is derived from an EMBL/GenBank/DDBJ whole genome shotgun (WGS) entry which is preliminary data.</text>
</comment>
<evidence type="ECO:0000259" key="1">
    <source>
        <dbReference type="Pfam" id="PF04015"/>
    </source>
</evidence>
<dbReference type="AlphaFoldDB" id="A0A0F9AN26"/>
<dbReference type="EMBL" id="LAZR01041930">
    <property type="protein sequence ID" value="KKL10760.1"/>
    <property type="molecule type" value="Genomic_DNA"/>
</dbReference>
<accession>A0A0F9AN26</accession>
<dbReference type="InterPro" id="IPR007160">
    <property type="entry name" value="DUF362"/>
</dbReference>
<proteinExistence type="predicted"/>
<dbReference type="Pfam" id="PF04015">
    <property type="entry name" value="DUF362"/>
    <property type="match status" value="1"/>
</dbReference>
<sequence length="297" mass="32451">MERRNFLKVLLTTSFYLAGYKLFPDRGTLIEEVGIVKGTDYARAVRRAIDLIGGIGRYVKTGNVVAIKPNMSFNSPPELKANTDPTVVGTVVRLCYEAGASRVYVFDRTLTSPKLSYRTSGIEAAAKKAGAKVPYVDKVSSKLYREVTVPGAELLGTTLVNRYVLDADVFINIPVAKSHSLAGLTMGMKNLMGITGDRRSRWHWQLNTALVEINTAVKSHLTVIDATNIMVKNGPTGGSLSFLKRMDTIIASPNVVCADSEGARLFGRTPESLPYLRLAQDRGLGRLSGYKISKDFV</sequence>